<proteinExistence type="predicted"/>
<reference evidence="2 3" key="1">
    <citation type="submission" date="2015-01" db="EMBL/GenBank/DDBJ databases">
        <title>Genome of allotetraploid Gossypium barbadense reveals genomic plasticity and fiber elongation in cotton evolution.</title>
        <authorList>
            <person name="Chen X."/>
            <person name="Liu X."/>
            <person name="Zhao B."/>
            <person name="Zheng H."/>
            <person name="Hu Y."/>
            <person name="Lu G."/>
            <person name="Yang C."/>
            <person name="Chen J."/>
            <person name="Shan C."/>
            <person name="Zhang L."/>
            <person name="Zhou Y."/>
            <person name="Wang L."/>
            <person name="Guo W."/>
            <person name="Bai Y."/>
            <person name="Ruan J."/>
            <person name="Shangguan X."/>
            <person name="Mao Y."/>
            <person name="Jiang J."/>
            <person name="Zhu Y."/>
            <person name="Lei J."/>
            <person name="Kang H."/>
            <person name="Chen S."/>
            <person name="He X."/>
            <person name="Wang R."/>
            <person name="Wang Y."/>
            <person name="Chen J."/>
            <person name="Wang L."/>
            <person name="Yu S."/>
            <person name="Wang B."/>
            <person name="Wei J."/>
            <person name="Song S."/>
            <person name="Lu X."/>
            <person name="Gao Z."/>
            <person name="Gu W."/>
            <person name="Deng X."/>
            <person name="Ma D."/>
            <person name="Wang S."/>
            <person name="Liang W."/>
            <person name="Fang L."/>
            <person name="Cai C."/>
            <person name="Zhu X."/>
            <person name="Zhou B."/>
            <person name="Zhang Y."/>
            <person name="Chen Z."/>
            <person name="Xu S."/>
            <person name="Zhu R."/>
            <person name="Wang S."/>
            <person name="Zhang T."/>
            <person name="Zhao G."/>
        </authorList>
    </citation>
    <scope>NUCLEOTIDE SEQUENCE [LARGE SCALE GENOMIC DNA]</scope>
    <source>
        <strain evidence="3">cv. Xinhai21</strain>
        <tissue evidence="2">Leaf</tissue>
    </source>
</reference>
<feature type="compositionally biased region" description="Basic and acidic residues" evidence="1">
    <location>
        <begin position="31"/>
        <end position="47"/>
    </location>
</feature>
<evidence type="ECO:0000313" key="3">
    <source>
        <dbReference type="Proteomes" id="UP000239757"/>
    </source>
</evidence>
<evidence type="ECO:0000313" key="2">
    <source>
        <dbReference type="EMBL" id="PPS12728.1"/>
    </source>
</evidence>
<name>A0A2P5YAV2_GOSBA</name>
<feature type="region of interest" description="Disordered" evidence="1">
    <location>
        <begin position="31"/>
        <end position="61"/>
    </location>
</feature>
<accession>A0A2P5YAV2</accession>
<organism evidence="2 3">
    <name type="scientific">Gossypium barbadense</name>
    <name type="common">Sea Island cotton</name>
    <name type="synonym">Hibiscus barbadensis</name>
    <dbReference type="NCBI Taxonomy" id="3634"/>
    <lineage>
        <taxon>Eukaryota</taxon>
        <taxon>Viridiplantae</taxon>
        <taxon>Streptophyta</taxon>
        <taxon>Embryophyta</taxon>
        <taxon>Tracheophyta</taxon>
        <taxon>Spermatophyta</taxon>
        <taxon>Magnoliopsida</taxon>
        <taxon>eudicotyledons</taxon>
        <taxon>Gunneridae</taxon>
        <taxon>Pentapetalae</taxon>
        <taxon>rosids</taxon>
        <taxon>malvids</taxon>
        <taxon>Malvales</taxon>
        <taxon>Malvaceae</taxon>
        <taxon>Malvoideae</taxon>
        <taxon>Gossypium</taxon>
    </lineage>
</organism>
<dbReference type="EMBL" id="KZ663441">
    <property type="protein sequence ID" value="PPS12728.1"/>
    <property type="molecule type" value="Genomic_DNA"/>
</dbReference>
<protein>
    <submittedName>
        <fullName evidence="2">Uncharacterized protein</fullName>
    </submittedName>
</protein>
<dbReference type="AlphaFoldDB" id="A0A2P5YAV2"/>
<sequence>MEQLNAITIQDEEGVVAPELELRQEIVVSKREVNHNDQKPASKEYKPRVPYPNATRKDHTDEKFGELTLHVGDETITLQARNMSNTSKIDGGCINHSTKIDHVVQPTLQEISSKSLYELCLRNNKGPIYEERRTYL</sequence>
<dbReference type="Proteomes" id="UP000239757">
    <property type="component" value="Unassembled WGS sequence"/>
</dbReference>
<gene>
    <name evidence="2" type="ORF">GOBAR_AA07907</name>
</gene>
<evidence type="ECO:0000256" key="1">
    <source>
        <dbReference type="SAM" id="MobiDB-lite"/>
    </source>
</evidence>